<dbReference type="Pfam" id="PF07645">
    <property type="entry name" value="EGF_CA"/>
    <property type="match status" value="3"/>
</dbReference>
<dbReference type="EMBL" id="RHFK02000005">
    <property type="protein sequence ID" value="TWW75841.1"/>
    <property type="molecule type" value="Genomic_DNA"/>
</dbReference>
<feature type="domain" description="EGF-like" evidence="11">
    <location>
        <begin position="482"/>
        <end position="522"/>
    </location>
</feature>
<dbReference type="SMART" id="SM00282">
    <property type="entry name" value="LamG"/>
    <property type="match status" value="1"/>
</dbReference>
<keyword evidence="2 9" id="KW-0732">Signal</keyword>
<evidence type="ECO:0000313" key="13">
    <source>
        <dbReference type="EMBL" id="TWW75841.1"/>
    </source>
</evidence>
<dbReference type="SUPFAM" id="SSF57184">
    <property type="entry name" value="Growth factor receptor domain"/>
    <property type="match status" value="1"/>
</dbReference>
<dbReference type="CDD" id="cd00054">
    <property type="entry name" value="EGF_CA"/>
    <property type="match status" value="4"/>
</dbReference>
<accession>A0A5C6PAN3</accession>
<evidence type="ECO:0000256" key="9">
    <source>
        <dbReference type="SAM" id="SignalP"/>
    </source>
</evidence>
<dbReference type="InterPro" id="IPR009030">
    <property type="entry name" value="Growth_fac_rcpt_cys_sf"/>
</dbReference>
<dbReference type="InterPro" id="IPR001881">
    <property type="entry name" value="EGF-like_Ca-bd_dom"/>
</dbReference>
<dbReference type="Proteomes" id="UP000324091">
    <property type="component" value="Chromosome 13"/>
</dbReference>
<proteinExistence type="predicted"/>
<keyword evidence="13" id="KW-0418">Kinase</keyword>
<evidence type="ECO:0000256" key="8">
    <source>
        <dbReference type="SAM" id="MobiDB-lite"/>
    </source>
</evidence>
<dbReference type="SMART" id="SM00215">
    <property type="entry name" value="VWC_out"/>
    <property type="match status" value="2"/>
</dbReference>
<keyword evidence="4" id="KW-0106">Calcium</keyword>
<dbReference type="Gene3D" id="2.10.25.10">
    <property type="entry name" value="Laminin"/>
    <property type="match status" value="6"/>
</dbReference>
<feature type="domain" description="EGF-like" evidence="11">
    <location>
        <begin position="440"/>
        <end position="481"/>
    </location>
</feature>
<evidence type="ECO:0000256" key="1">
    <source>
        <dbReference type="ARBA" id="ARBA00022536"/>
    </source>
</evidence>
<evidence type="ECO:0000259" key="10">
    <source>
        <dbReference type="PROSITE" id="PS50025"/>
    </source>
</evidence>
<evidence type="ECO:0000256" key="2">
    <source>
        <dbReference type="ARBA" id="ARBA00022729"/>
    </source>
</evidence>
<dbReference type="GO" id="GO:0008201">
    <property type="term" value="F:heparin binding"/>
    <property type="evidence" value="ECO:0007669"/>
    <property type="project" value="TreeGrafter"/>
</dbReference>
<dbReference type="PANTHER" id="PTHR24042">
    <property type="entry name" value="NEL HOMOLOG"/>
    <property type="match status" value="1"/>
</dbReference>
<dbReference type="SUPFAM" id="SSF57603">
    <property type="entry name" value="FnI-like domain"/>
    <property type="match status" value="2"/>
</dbReference>
<dbReference type="Pfam" id="PF02210">
    <property type="entry name" value="Laminin_G_2"/>
    <property type="match status" value="1"/>
</dbReference>
<feature type="chain" id="PRO_5022872911" evidence="9">
    <location>
        <begin position="23"/>
        <end position="1082"/>
    </location>
</feature>
<evidence type="ECO:0000256" key="4">
    <source>
        <dbReference type="ARBA" id="ARBA00022837"/>
    </source>
</evidence>
<dbReference type="FunFam" id="2.10.25.10:FF:000211">
    <property type="entry name" value="Protein kinase C-binding protein NELL1"/>
    <property type="match status" value="1"/>
</dbReference>
<feature type="disulfide bond" evidence="7">
    <location>
        <begin position="543"/>
        <end position="552"/>
    </location>
</feature>
<evidence type="ECO:0000256" key="6">
    <source>
        <dbReference type="ARBA" id="ARBA00023180"/>
    </source>
</evidence>
<evidence type="ECO:0000259" key="11">
    <source>
        <dbReference type="PROSITE" id="PS50026"/>
    </source>
</evidence>
<dbReference type="GO" id="GO:0016301">
    <property type="term" value="F:kinase activity"/>
    <property type="evidence" value="ECO:0007669"/>
    <property type="project" value="UniProtKB-KW"/>
</dbReference>
<dbReference type="AlphaFoldDB" id="A0A5C6PAN3"/>
<dbReference type="PROSITE" id="PS50026">
    <property type="entry name" value="EGF_3"/>
    <property type="match status" value="5"/>
</dbReference>
<dbReference type="Gene3D" id="6.20.200.20">
    <property type="match status" value="2"/>
</dbReference>
<dbReference type="PROSITE" id="PS50025">
    <property type="entry name" value="LAM_G_DOMAIN"/>
    <property type="match status" value="1"/>
</dbReference>
<feature type="domain" description="Laminin G" evidence="10">
    <location>
        <begin position="56"/>
        <end position="227"/>
    </location>
</feature>
<keyword evidence="3" id="KW-0677">Repeat</keyword>
<feature type="domain" description="EGF-like" evidence="11">
    <location>
        <begin position="647"/>
        <end position="682"/>
    </location>
</feature>
<dbReference type="InterPro" id="IPR018097">
    <property type="entry name" value="EGF_Ca-bd_CS"/>
</dbReference>
<feature type="domain" description="VWFC" evidence="12">
    <location>
        <begin position="804"/>
        <end position="862"/>
    </location>
</feature>
<dbReference type="PROSITE" id="PS00010">
    <property type="entry name" value="ASX_HYDROXYL"/>
    <property type="match status" value="3"/>
</dbReference>
<dbReference type="PROSITE" id="PS50184">
    <property type="entry name" value="VWFC_2"/>
    <property type="match status" value="2"/>
</dbReference>
<dbReference type="SUPFAM" id="SSF49899">
    <property type="entry name" value="Concanavalin A-like lectins/glucanases"/>
    <property type="match status" value="1"/>
</dbReference>
<feature type="domain" description="EGF-like" evidence="11">
    <location>
        <begin position="523"/>
        <end position="553"/>
    </location>
</feature>
<feature type="signal peptide" evidence="9">
    <location>
        <begin position="1"/>
        <end position="22"/>
    </location>
</feature>
<dbReference type="SMART" id="SM00214">
    <property type="entry name" value="VWC"/>
    <property type="match status" value="4"/>
</dbReference>
<gene>
    <name evidence="13" type="ORF">D4764_13G0005030</name>
</gene>
<name>A0A5C6PAN3_9TELE</name>
<dbReference type="GO" id="GO:0005615">
    <property type="term" value="C:extracellular space"/>
    <property type="evidence" value="ECO:0007669"/>
    <property type="project" value="TreeGrafter"/>
</dbReference>
<evidence type="ECO:0000256" key="7">
    <source>
        <dbReference type="PROSITE-ProRule" id="PRU00076"/>
    </source>
</evidence>
<dbReference type="InterPro" id="IPR000152">
    <property type="entry name" value="EGF-type_Asp/Asn_hydroxyl_site"/>
</dbReference>
<dbReference type="InterPro" id="IPR013320">
    <property type="entry name" value="ConA-like_dom_sf"/>
</dbReference>
<reference evidence="13 14" key="1">
    <citation type="submission" date="2019-04" db="EMBL/GenBank/DDBJ databases">
        <title>Chromosome genome assembly for Takifugu flavidus.</title>
        <authorList>
            <person name="Xiao S."/>
        </authorList>
    </citation>
    <scope>NUCLEOTIDE SEQUENCE [LARGE SCALE GENOMIC DNA]</scope>
    <source>
        <strain evidence="13">HTHZ2018</strain>
        <tissue evidence="13">Muscle</tissue>
    </source>
</reference>
<evidence type="ECO:0000256" key="3">
    <source>
        <dbReference type="ARBA" id="ARBA00022737"/>
    </source>
</evidence>
<dbReference type="Pfam" id="PF00093">
    <property type="entry name" value="VWC"/>
    <property type="match status" value="2"/>
</dbReference>
<dbReference type="FunFam" id="2.60.120.200:FF:000015">
    <property type="entry name" value="protein kinase C-binding protein NELL1"/>
    <property type="match status" value="1"/>
</dbReference>
<dbReference type="Pfam" id="PF12947">
    <property type="entry name" value="EGF_3"/>
    <property type="match status" value="1"/>
</dbReference>
<evidence type="ECO:0000259" key="12">
    <source>
        <dbReference type="PROSITE" id="PS50184"/>
    </source>
</evidence>
<sequence>MGLLQLFLVVGIFCGCSVLGFGVDPALRISVFDELTLGEGFDGVTQVQGFHSESRAFHFQGSSREVVAPTDVSEHMIRKLRGKNEFTVLVTLKQDHLNSGVVLSIHHSEHRFLELESSGQRSEVRLHYRTRGQQAHTEVFPYSLADDQWHKVSVAVSASHVILHVDCNRIYERVVEAPYMDIPEDASFWLGQRNAAHGFFKGVMQDVEILVMPQGYISQCPDLNRTCPTCNDFHGLVQKIMELQDVLAKTSSKLSRAEEKMNGLEGCYCERTCSVKGVIYREDEGWTDGCRNCTCSNGTVQCEAISCPPPQCPAGTAPAYVKGACCKECQPLCLFGGRELVEGDQKAVHDSSGRCLLFECRDRTMHRLAPSEPCPELDCAESEQIVLNDRCCKVCRGHDFCSEGHGCMEHSDCVNLEAGGCCACKDGFRPLRDDNAYCEDIDECAEGKHYCRENTMCVNTPGSFMCICHTGYIRIDDYSCTEHDECLSGQHNCDKNALCFNMVGGHSCSCKPGYTGNGTVCKAMCDGLCQNGGTCVSPNNCVCQQGFTGKRCETGLNLAGEEEQNCWMNMEKLSLSLSSPPSEPCELLEASPETLLLLLLLLLLLTDGPSLDERRRRNHMQRGAHDLETPICSPFSPVPPRCGYNANIDECADGFVECDSKSTCVNLPGWYHCECRDGYHDNGLFSTNGESCVDINECKTGRNTCANDTVCFNLDGGYDCRCPHGHNCTGDCIHDGKVKHSGQIWVLDSDRCSVCSCQVRDGGGQTDDRSGGAGQVMCRRMVCDCDNPNADLFCCPECDPRLSSQCMHQNGLLTYGSGDTWVENCQQCQCLQGQVDCWPLPCPPVDCEFTVVPEGECCPRCITDPCQADTIRNDITKTCTDEHSISRFSGSSWIKHGTECTLCQCKLNEVAPVRSHRPVSVGEGAIWPVLVWGLRAVVARGQRAPGQPGRLPVQLAAKCSVFHGIAEPPATDARTHRVSSSLPVPYSLLTATGMEVRGKNIISALHSYLQLHKIDPPFPPLQRRKTSSSRGKKKEKSWLINGVSLVDRNHPRLGGRTEVRLADKCVPESRGCQPRVMGRART</sequence>
<keyword evidence="6" id="KW-0325">Glycoprotein</keyword>
<feature type="region of interest" description="Disordered" evidence="8">
    <location>
        <begin position="1016"/>
        <end position="1036"/>
    </location>
</feature>
<dbReference type="Gene3D" id="2.60.120.200">
    <property type="match status" value="1"/>
</dbReference>
<keyword evidence="13" id="KW-0808">Transferase</keyword>
<feature type="domain" description="VWFC" evidence="12">
    <location>
        <begin position="271"/>
        <end position="330"/>
    </location>
</feature>
<evidence type="ECO:0000313" key="14">
    <source>
        <dbReference type="Proteomes" id="UP000324091"/>
    </source>
</evidence>
<dbReference type="InterPro" id="IPR001007">
    <property type="entry name" value="VWF_dom"/>
</dbReference>
<dbReference type="SMART" id="SM00210">
    <property type="entry name" value="TSPN"/>
    <property type="match status" value="1"/>
</dbReference>
<dbReference type="SMART" id="SM00181">
    <property type="entry name" value="EGF"/>
    <property type="match status" value="6"/>
</dbReference>
<dbReference type="GO" id="GO:0005509">
    <property type="term" value="F:calcium ion binding"/>
    <property type="evidence" value="ECO:0007669"/>
    <property type="project" value="InterPro"/>
</dbReference>
<dbReference type="InterPro" id="IPR024731">
    <property type="entry name" value="NELL2-like_EGF"/>
</dbReference>
<dbReference type="InterPro" id="IPR051586">
    <property type="entry name" value="PKC-binding_NELL"/>
</dbReference>
<dbReference type="FunFam" id="2.10.25.10:FF:000111">
    <property type="entry name" value="Protein kinase C-binding protein NELL2"/>
    <property type="match status" value="1"/>
</dbReference>
<feature type="domain" description="EGF-like" evidence="11">
    <location>
        <begin position="694"/>
        <end position="729"/>
    </location>
</feature>
<feature type="disulfide bond" evidence="7">
    <location>
        <begin position="525"/>
        <end position="535"/>
    </location>
</feature>
<dbReference type="FunFam" id="2.10.25.10:FF:000121">
    <property type="entry name" value="Neural EGFL like 2"/>
    <property type="match status" value="1"/>
</dbReference>
<dbReference type="PROSITE" id="PS01208">
    <property type="entry name" value="VWFC_1"/>
    <property type="match status" value="2"/>
</dbReference>
<comment type="caution">
    <text evidence="7">Lacks conserved residue(s) required for the propagation of feature annotation.</text>
</comment>
<dbReference type="PROSITE" id="PS01186">
    <property type="entry name" value="EGF_2"/>
    <property type="match status" value="3"/>
</dbReference>
<dbReference type="GO" id="GO:0005080">
    <property type="term" value="F:protein kinase C binding"/>
    <property type="evidence" value="ECO:0007669"/>
    <property type="project" value="TreeGrafter"/>
</dbReference>
<dbReference type="PROSITE" id="PS01187">
    <property type="entry name" value="EGF_CA"/>
    <property type="match status" value="1"/>
</dbReference>
<feature type="compositionally biased region" description="Basic residues" evidence="8">
    <location>
        <begin position="1022"/>
        <end position="1035"/>
    </location>
</feature>
<keyword evidence="5 7" id="KW-1015">Disulfide bond</keyword>
<keyword evidence="14" id="KW-1185">Reference proteome</keyword>
<protein>
    <submittedName>
        <fullName evidence="13">Protein kinase C-binding protein NELL2 NEL-like protein 2</fullName>
    </submittedName>
</protein>
<dbReference type="InterPro" id="IPR049883">
    <property type="entry name" value="NOTCH1_EGF-like"/>
</dbReference>
<dbReference type="InterPro" id="IPR001791">
    <property type="entry name" value="Laminin_G"/>
</dbReference>
<dbReference type="GO" id="GO:0005737">
    <property type="term" value="C:cytoplasm"/>
    <property type="evidence" value="ECO:0007669"/>
    <property type="project" value="TreeGrafter"/>
</dbReference>
<dbReference type="FunFam" id="2.10.25.10:FF:000102">
    <property type="entry name" value="Protein kinase C-binding protein NELL2"/>
    <property type="match status" value="1"/>
</dbReference>
<dbReference type="CDD" id="cd00110">
    <property type="entry name" value="LamG"/>
    <property type="match status" value="1"/>
</dbReference>
<keyword evidence="1 7" id="KW-0245">EGF-like domain</keyword>
<dbReference type="InterPro" id="IPR000742">
    <property type="entry name" value="EGF"/>
</dbReference>
<evidence type="ECO:0000256" key="5">
    <source>
        <dbReference type="ARBA" id="ARBA00023157"/>
    </source>
</evidence>
<dbReference type="SUPFAM" id="SSF57196">
    <property type="entry name" value="EGF/Laminin"/>
    <property type="match status" value="3"/>
</dbReference>
<organism evidence="13 14">
    <name type="scientific">Takifugu flavidus</name>
    <name type="common">sansaifugu</name>
    <dbReference type="NCBI Taxonomy" id="433684"/>
    <lineage>
        <taxon>Eukaryota</taxon>
        <taxon>Metazoa</taxon>
        <taxon>Chordata</taxon>
        <taxon>Craniata</taxon>
        <taxon>Vertebrata</taxon>
        <taxon>Euteleostomi</taxon>
        <taxon>Actinopterygii</taxon>
        <taxon>Neopterygii</taxon>
        <taxon>Teleostei</taxon>
        <taxon>Neoteleostei</taxon>
        <taxon>Acanthomorphata</taxon>
        <taxon>Eupercaria</taxon>
        <taxon>Tetraodontiformes</taxon>
        <taxon>Tetradontoidea</taxon>
        <taxon>Tetraodontidae</taxon>
        <taxon>Takifugu</taxon>
    </lineage>
</organism>
<dbReference type="PROSITE" id="PS00022">
    <property type="entry name" value="EGF_1"/>
    <property type="match status" value="1"/>
</dbReference>
<dbReference type="SMART" id="SM00179">
    <property type="entry name" value="EGF_CA"/>
    <property type="match status" value="5"/>
</dbReference>
<dbReference type="PANTHER" id="PTHR24042:SF0">
    <property type="entry name" value="PROTEIN KINASE C-BINDING PROTEIN NELL2"/>
    <property type="match status" value="1"/>
</dbReference>
<comment type="caution">
    <text evidence="13">The sequence shown here is derived from an EMBL/GenBank/DDBJ whole genome shotgun (WGS) entry which is preliminary data.</text>
</comment>
<dbReference type="InterPro" id="IPR048287">
    <property type="entry name" value="TSPN-like_N"/>
</dbReference>